<dbReference type="InterPro" id="IPR053160">
    <property type="entry name" value="MFS_DHA3_Transporter"/>
</dbReference>
<dbReference type="InterPro" id="IPR011701">
    <property type="entry name" value="MFS"/>
</dbReference>
<dbReference type="Proteomes" id="UP001596004">
    <property type="component" value="Unassembled WGS sequence"/>
</dbReference>
<dbReference type="CDD" id="cd06174">
    <property type="entry name" value="MFS"/>
    <property type="match status" value="1"/>
</dbReference>
<feature type="transmembrane region" description="Helical" evidence="5">
    <location>
        <begin position="52"/>
        <end position="69"/>
    </location>
</feature>
<evidence type="ECO:0000256" key="4">
    <source>
        <dbReference type="ARBA" id="ARBA00023136"/>
    </source>
</evidence>
<dbReference type="Pfam" id="PF07690">
    <property type="entry name" value="MFS_1"/>
    <property type="match status" value="1"/>
</dbReference>
<name>A0ABV9CT86_9ACTN</name>
<dbReference type="InterPro" id="IPR020846">
    <property type="entry name" value="MFS_dom"/>
</dbReference>
<feature type="transmembrane region" description="Helical" evidence="5">
    <location>
        <begin position="271"/>
        <end position="290"/>
    </location>
</feature>
<keyword evidence="2 5" id="KW-0812">Transmembrane</keyword>
<evidence type="ECO:0000313" key="8">
    <source>
        <dbReference type="Proteomes" id="UP001596004"/>
    </source>
</evidence>
<reference evidence="8" key="1">
    <citation type="journal article" date="2019" name="Int. J. Syst. Evol. Microbiol.">
        <title>The Global Catalogue of Microorganisms (GCM) 10K type strain sequencing project: providing services to taxonomists for standard genome sequencing and annotation.</title>
        <authorList>
            <consortium name="The Broad Institute Genomics Platform"/>
            <consortium name="The Broad Institute Genome Sequencing Center for Infectious Disease"/>
            <person name="Wu L."/>
            <person name="Ma J."/>
        </authorList>
    </citation>
    <scope>NUCLEOTIDE SEQUENCE [LARGE SCALE GENOMIC DNA]</scope>
    <source>
        <strain evidence="8">CGMCC 4.7132</strain>
    </source>
</reference>
<sequence length="439" mass="43883">MSAGRPAASGRGALSAGAALRRYLLVSFLTWFPTGLMLASMVLLMTSRGLDLAQVGVVTAVFSVAAAVLELPTGGLADVLGRRVVLAASALFSVVAMSLMAVAGSFWAFVVVAVFKGVARALSSGPAEAWYVDTLHAAEGPEADLKPGLGRGEAMGSAALCVATLIGGFLPLLAPGGLAASMVASAGAAAVLFVVVLFAMPEPPRPRPSLRSVLRDVPVTVGSGLELAFTRAGLRRLVFMACVLGVGLSAVEMLTPGRLAALTGTVESGGSVYALVAAAGFGASGLGAWLAPRAARLMRGPVAAAVAGTVAGAVALAFLAASVALSGTAGIVAAGGAYVVMFAAVSVAEIMRAEMLHQRVASSRRATLMSVDSLQLQLGGLAGSLGLGLLAERAGTAAAWWVAAGVLLLSAPLYLRLPPAGAGPRAGHELVREEEPEPA</sequence>
<organism evidence="7 8">
    <name type="scientific">Sphaerisporangium dianthi</name>
    <dbReference type="NCBI Taxonomy" id="1436120"/>
    <lineage>
        <taxon>Bacteria</taxon>
        <taxon>Bacillati</taxon>
        <taxon>Actinomycetota</taxon>
        <taxon>Actinomycetes</taxon>
        <taxon>Streptosporangiales</taxon>
        <taxon>Streptosporangiaceae</taxon>
        <taxon>Sphaerisporangium</taxon>
    </lineage>
</organism>
<proteinExistence type="predicted"/>
<evidence type="ECO:0000256" key="5">
    <source>
        <dbReference type="SAM" id="Phobius"/>
    </source>
</evidence>
<gene>
    <name evidence="7" type="ORF">ACFO60_35310</name>
</gene>
<feature type="transmembrane region" description="Helical" evidence="5">
    <location>
        <begin position="179"/>
        <end position="200"/>
    </location>
</feature>
<comment type="subcellular location">
    <subcellularLocation>
        <location evidence="1">Cell membrane</location>
        <topology evidence="1">Multi-pass membrane protein</topology>
    </subcellularLocation>
</comment>
<feature type="transmembrane region" description="Helical" evidence="5">
    <location>
        <begin position="331"/>
        <end position="353"/>
    </location>
</feature>
<feature type="domain" description="Major facilitator superfamily (MFS) profile" evidence="6">
    <location>
        <begin position="19"/>
        <end position="422"/>
    </location>
</feature>
<keyword evidence="4 5" id="KW-0472">Membrane</keyword>
<dbReference type="SUPFAM" id="SSF103473">
    <property type="entry name" value="MFS general substrate transporter"/>
    <property type="match status" value="1"/>
</dbReference>
<dbReference type="InterPro" id="IPR036259">
    <property type="entry name" value="MFS_trans_sf"/>
</dbReference>
<feature type="transmembrane region" description="Helical" evidence="5">
    <location>
        <begin position="302"/>
        <end position="325"/>
    </location>
</feature>
<dbReference type="PANTHER" id="PTHR23530:SF1">
    <property type="entry name" value="PERMEASE, MAJOR FACILITATOR SUPERFAMILY-RELATED"/>
    <property type="match status" value="1"/>
</dbReference>
<dbReference type="Gene3D" id="1.20.1250.20">
    <property type="entry name" value="MFS general substrate transporter like domains"/>
    <property type="match status" value="1"/>
</dbReference>
<evidence type="ECO:0000256" key="3">
    <source>
        <dbReference type="ARBA" id="ARBA00022989"/>
    </source>
</evidence>
<feature type="transmembrane region" description="Helical" evidence="5">
    <location>
        <begin position="237"/>
        <end position="259"/>
    </location>
</feature>
<evidence type="ECO:0000259" key="6">
    <source>
        <dbReference type="PROSITE" id="PS50850"/>
    </source>
</evidence>
<dbReference type="PROSITE" id="PS00216">
    <property type="entry name" value="SUGAR_TRANSPORT_1"/>
    <property type="match status" value="1"/>
</dbReference>
<feature type="transmembrane region" description="Helical" evidence="5">
    <location>
        <begin position="89"/>
        <end position="115"/>
    </location>
</feature>
<evidence type="ECO:0000256" key="2">
    <source>
        <dbReference type="ARBA" id="ARBA00022692"/>
    </source>
</evidence>
<dbReference type="PANTHER" id="PTHR23530">
    <property type="entry name" value="TRANSPORT PROTEIN-RELATED"/>
    <property type="match status" value="1"/>
</dbReference>
<evidence type="ECO:0000313" key="7">
    <source>
        <dbReference type="EMBL" id="MFC4536065.1"/>
    </source>
</evidence>
<dbReference type="EMBL" id="JBHSFP010000039">
    <property type="protein sequence ID" value="MFC4536065.1"/>
    <property type="molecule type" value="Genomic_DNA"/>
</dbReference>
<keyword evidence="3 5" id="KW-1133">Transmembrane helix</keyword>
<dbReference type="InterPro" id="IPR005829">
    <property type="entry name" value="Sugar_transporter_CS"/>
</dbReference>
<comment type="caution">
    <text evidence="7">The sequence shown here is derived from an EMBL/GenBank/DDBJ whole genome shotgun (WGS) entry which is preliminary data.</text>
</comment>
<dbReference type="PROSITE" id="PS50850">
    <property type="entry name" value="MFS"/>
    <property type="match status" value="1"/>
</dbReference>
<feature type="transmembrane region" description="Helical" evidence="5">
    <location>
        <begin position="23"/>
        <end position="45"/>
    </location>
</feature>
<keyword evidence="8" id="KW-1185">Reference proteome</keyword>
<dbReference type="RefSeq" id="WP_380849806.1">
    <property type="nucleotide sequence ID" value="NZ_JBHSFP010000039.1"/>
</dbReference>
<evidence type="ECO:0000256" key="1">
    <source>
        <dbReference type="ARBA" id="ARBA00004651"/>
    </source>
</evidence>
<protein>
    <submittedName>
        <fullName evidence="7">MFS transporter</fullName>
    </submittedName>
</protein>
<accession>A0ABV9CT86</accession>